<keyword evidence="5" id="KW-0808">Transferase</keyword>
<feature type="domain" description="Glycosyl transferase family 51" evidence="19">
    <location>
        <begin position="178"/>
        <end position="361"/>
    </location>
</feature>
<feature type="compositionally biased region" description="Polar residues" evidence="16">
    <location>
        <begin position="477"/>
        <end position="500"/>
    </location>
</feature>
<feature type="region of interest" description="Disordered" evidence="16">
    <location>
        <begin position="39"/>
        <end position="66"/>
    </location>
</feature>
<keyword evidence="9" id="KW-0573">Peptidoglycan synthesis</keyword>
<gene>
    <name evidence="20" type="ORF">IV38_GL002128</name>
    <name evidence="21" type="ORF">IV40_GL001322</name>
</gene>
<evidence type="ECO:0000256" key="12">
    <source>
        <dbReference type="ARBA" id="ARBA00023268"/>
    </source>
</evidence>
<comment type="catalytic activity">
    <reaction evidence="14">
        <text>Preferential cleavage: (Ac)2-L-Lys-D-Ala-|-D-Ala. Also transpeptidation of peptidyl-alanyl moieties that are N-acyl substituents of D-alanine.</text>
        <dbReference type="EC" id="3.4.16.4"/>
    </reaction>
</comment>
<evidence type="ECO:0000259" key="18">
    <source>
        <dbReference type="Pfam" id="PF00905"/>
    </source>
</evidence>
<evidence type="ECO:0000259" key="19">
    <source>
        <dbReference type="Pfam" id="PF00912"/>
    </source>
</evidence>
<evidence type="ECO:0000256" key="15">
    <source>
        <dbReference type="ARBA" id="ARBA00049902"/>
    </source>
</evidence>
<feature type="transmembrane region" description="Helical" evidence="17">
    <location>
        <begin position="118"/>
        <end position="145"/>
    </location>
</feature>
<dbReference type="GO" id="GO:0008658">
    <property type="term" value="F:penicillin binding"/>
    <property type="evidence" value="ECO:0007669"/>
    <property type="project" value="InterPro"/>
</dbReference>
<proteinExistence type="predicted"/>
<evidence type="ECO:0000256" key="3">
    <source>
        <dbReference type="ARBA" id="ARBA00022670"/>
    </source>
</evidence>
<dbReference type="GO" id="GO:0008360">
    <property type="term" value="P:regulation of cell shape"/>
    <property type="evidence" value="ECO:0007669"/>
    <property type="project" value="UniProtKB-KW"/>
</dbReference>
<evidence type="ECO:0000256" key="8">
    <source>
        <dbReference type="ARBA" id="ARBA00022960"/>
    </source>
</evidence>
<dbReference type="Gene3D" id="1.10.3810.10">
    <property type="entry name" value="Biosynthetic peptidoglycan transglycosylase-like"/>
    <property type="match status" value="1"/>
</dbReference>
<keyword evidence="22" id="KW-1185">Reference proteome</keyword>
<dbReference type="Pfam" id="PF00912">
    <property type="entry name" value="Transgly"/>
    <property type="match status" value="1"/>
</dbReference>
<keyword evidence="13" id="KW-0961">Cell wall biogenesis/degradation</keyword>
<name>A0A0R2FFX1_9LACO</name>
<keyword evidence="11 17" id="KW-0472">Membrane</keyword>
<evidence type="ECO:0000256" key="5">
    <source>
        <dbReference type="ARBA" id="ARBA00022679"/>
    </source>
</evidence>
<keyword evidence="6 17" id="KW-0812">Transmembrane</keyword>
<keyword evidence="8" id="KW-0133">Cell shape</keyword>
<dbReference type="PANTHER" id="PTHR32282">
    <property type="entry name" value="BINDING PROTEIN TRANSPEPTIDASE, PUTATIVE-RELATED"/>
    <property type="match status" value="1"/>
</dbReference>
<dbReference type="SUPFAM" id="SSF56601">
    <property type="entry name" value="beta-lactamase/transpeptidase-like"/>
    <property type="match status" value="1"/>
</dbReference>
<dbReference type="GO" id="GO:0071555">
    <property type="term" value="P:cell wall organization"/>
    <property type="evidence" value="ECO:0007669"/>
    <property type="project" value="UniProtKB-KW"/>
</dbReference>
<sequence length="895" mass="99154">MPNLIKGGVTLNKPQWFRTLIQRWQKAYQHFLGNARSHFQTKQTPHADEKPQSSKPQETQDDWNEEEIHTRRAYRLAREHRLQQKKEPTTPQPVETVPSEPHSPQFYVHVVLSTIKSVFLYLISIGLILGALAFGTGMGYVAGILHTVQVPKISSLRTQINNFDTSSTLYFANNVKMETYKADLYRKPVSLANISPYLQKAIVATEDEDFYQNKGIAPKAIVRAVASTVTGVGAQTGGSTLTQQLVKLQVLSSETTFKRKISEIAIAMRVDKYFSKDEVLQAYLNVVSLGRNNRGQNIAGVEEAAEGLFGKHAKNLTLAESAYIAGMPQSPSVYTPYTQTGKVKKDLSYAMERKNTVLFRMYRDNAITYKQYQAARKVDLRSEFQQPQKPLTQKTTYGYVYNLMTQKANTILAKQLAKQAGVKMSKYNQDTALQNQYYNKANTEFSEKGYKINGTINKKVYNSMQKVMKEREDTFGETKTSSIPNVATGKSSTDTEPVQNGTVLLDNKTGALIGFVGGRNFSLTQYNHIFEKRSPGSTIKPILVYGPAVENKLIGTQSMIADFKVDFGGYSPTDYDGEIKNKFVSASQALEHSYNIPAVNLYKELLKKKNPKEYLEKMGIHFTDSEYQLLGLSLGGTTNGVTVTQEASAFSTFSNEGKHASPYVIQSITDPSGKVIYQQKNTTQRVFSKSTAYIMKKMLKGVVTDGTGSDVTNQLNFNTKNLIGKTGTSNDYKDIWFIGSTPGVTLASWMGYDNNYGNSYTLTSESSESNNAYWAALANAIYKADPSALKLKQTMAKPSGVTTTTVLKKTGLKKGDVTINGTTHSITGSTVKSLTNGYTPGKTTYHFAIGGNSKNYKEFWNYDLGKSNKYGIATVINSKGKEVTAILGSDGTPTN</sequence>
<dbReference type="AlphaFoldDB" id="A0A0R2FFX1"/>
<accession>A0A0R2FFX1</accession>
<keyword evidence="10 17" id="KW-1133">Transmembrane helix</keyword>
<dbReference type="Gene3D" id="3.90.1310.40">
    <property type="match status" value="1"/>
</dbReference>
<evidence type="ECO:0000256" key="14">
    <source>
        <dbReference type="ARBA" id="ARBA00034000"/>
    </source>
</evidence>
<reference evidence="22 23" key="1">
    <citation type="journal article" date="2015" name="Genome Announc.">
        <title>Expanding the biotechnology potential of lactobacilli through comparative genomics of 213 strains and associated genera.</title>
        <authorList>
            <person name="Sun Z."/>
            <person name="Harris H.M."/>
            <person name="McCann A."/>
            <person name="Guo C."/>
            <person name="Argimon S."/>
            <person name="Zhang W."/>
            <person name="Yang X."/>
            <person name="Jeffery I.B."/>
            <person name="Cooney J.C."/>
            <person name="Kagawa T.F."/>
            <person name="Liu W."/>
            <person name="Song Y."/>
            <person name="Salvetti E."/>
            <person name="Wrobel A."/>
            <person name="Rasinkangas P."/>
            <person name="Parkhill J."/>
            <person name="Rea M.C."/>
            <person name="O'Sullivan O."/>
            <person name="Ritari J."/>
            <person name="Douillard F.P."/>
            <person name="Paul Ross R."/>
            <person name="Yang R."/>
            <person name="Briner A.E."/>
            <person name="Felis G.E."/>
            <person name="de Vos W.M."/>
            <person name="Barrangou R."/>
            <person name="Klaenhammer T.R."/>
            <person name="Caufield P.W."/>
            <person name="Cui Y."/>
            <person name="Zhang H."/>
            <person name="O'Toole P.W."/>
        </authorList>
    </citation>
    <scope>NUCLEOTIDE SEQUENCE [LARGE SCALE GENOMIC DNA]</scope>
    <source>
        <strain evidence="20 23">ATCC BAA-66</strain>
        <strain evidence="21 22">DSM 13344</strain>
    </source>
</reference>
<dbReference type="Proteomes" id="UP000051751">
    <property type="component" value="Unassembled WGS sequence"/>
</dbReference>
<dbReference type="PANTHER" id="PTHR32282:SF32">
    <property type="entry name" value="PENICILLIN-BINDING PROTEIN 2A"/>
    <property type="match status" value="1"/>
</dbReference>
<dbReference type="EMBL" id="JQAT01000008">
    <property type="protein sequence ID" value="KRN27475.1"/>
    <property type="molecule type" value="Genomic_DNA"/>
</dbReference>
<dbReference type="InterPro" id="IPR001264">
    <property type="entry name" value="Glyco_trans_51"/>
</dbReference>
<evidence type="ECO:0000256" key="13">
    <source>
        <dbReference type="ARBA" id="ARBA00023316"/>
    </source>
</evidence>
<keyword evidence="4" id="KW-0328">Glycosyltransferase</keyword>
<dbReference type="InterPro" id="IPR001460">
    <property type="entry name" value="PCN-bd_Tpept"/>
</dbReference>
<evidence type="ECO:0000313" key="20">
    <source>
        <dbReference type="EMBL" id="KRN27475.1"/>
    </source>
</evidence>
<comment type="caution">
    <text evidence="20">The sequence shown here is derived from an EMBL/GenBank/DDBJ whole genome shotgun (WGS) entry which is preliminary data.</text>
</comment>
<dbReference type="Gene3D" id="3.40.50.12800">
    <property type="match status" value="1"/>
</dbReference>
<keyword evidence="2" id="KW-0121">Carboxypeptidase</keyword>
<dbReference type="GO" id="GO:0006508">
    <property type="term" value="P:proteolysis"/>
    <property type="evidence" value="ECO:0007669"/>
    <property type="project" value="UniProtKB-KW"/>
</dbReference>
<dbReference type="Pfam" id="PF00905">
    <property type="entry name" value="Transpeptidase"/>
    <property type="match status" value="1"/>
</dbReference>
<dbReference type="GO" id="GO:0008955">
    <property type="term" value="F:peptidoglycan glycosyltransferase activity"/>
    <property type="evidence" value="ECO:0007669"/>
    <property type="project" value="UniProtKB-EC"/>
</dbReference>
<dbReference type="GO" id="GO:0009002">
    <property type="term" value="F:serine-type D-Ala-D-Ala carboxypeptidase activity"/>
    <property type="evidence" value="ECO:0007669"/>
    <property type="project" value="UniProtKB-EC"/>
</dbReference>
<evidence type="ECO:0000313" key="21">
    <source>
        <dbReference type="EMBL" id="KRN31328.1"/>
    </source>
</evidence>
<dbReference type="InterPro" id="IPR023346">
    <property type="entry name" value="Lysozyme-like_dom_sf"/>
</dbReference>
<dbReference type="InterPro" id="IPR012338">
    <property type="entry name" value="Beta-lactam/transpept-like"/>
</dbReference>
<evidence type="ECO:0000313" key="22">
    <source>
        <dbReference type="Proteomes" id="UP000051645"/>
    </source>
</evidence>
<dbReference type="Proteomes" id="UP000051645">
    <property type="component" value="Unassembled WGS sequence"/>
</dbReference>
<evidence type="ECO:0000313" key="23">
    <source>
        <dbReference type="Proteomes" id="UP000051751"/>
    </source>
</evidence>
<organism evidence="20 23">
    <name type="scientific">Lactobacillus selangorensis</name>
    <dbReference type="NCBI Taxonomy" id="81857"/>
    <lineage>
        <taxon>Bacteria</taxon>
        <taxon>Bacillati</taxon>
        <taxon>Bacillota</taxon>
        <taxon>Bacilli</taxon>
        <taxon>Lactobacillales</taxon>
        <taxon>Lactobacillaceae</taxon>
        <taxon>Lactobacillus</taxon>
    </lineage>
</organism>
<evidence type="ECO:0000256" key="6">
    <source>
        <dbReference type="ARBA" id="ARBA00022692"/>
    </source>
</evidence>
<evidence type="ECO:0000256" key="2">
    <source>
        <dbReference type="ARBA" id="ARBA00022645"/>
    </source>
</evidence>
<dbReference type="EMBL" id="JQAZ01000004">
    <property type="protein sequence ID" value="KRN31328.1"/>
    <property type="molecule type" value="Genomic_DNA"/>
</dbReference>
<feature type="domain" description="Penicillin-binding protein transpeptidase" evidence="18">
    <location>
        <begin position="502"/>
        <end position="759"/>
    </location>
</feature>
<keyword evidence="1" id="KW-1003">Cell membrane</keyword>
<evidence type="ECO:0000256" key="7">
    <source>
        <dbReference type="ARBA" id="ARBA00022801"/>
    </source>
</evidence>
<keyword evidence="3" id="KW-0645">Protease</keyword>
<evidence type="ECO:0000256" key="9">
    <source>
        <dbReference type="ARBA" id="ARBA00022984"/>
    </source>
</evidence>
<evidence type="ECO:0000256" key="1">
    <source>
        <dbReference type="ARBA" id="ARBA00022475"/>
    </source>
</evidence>
<dbReference type="STRING" id="81857.IV38_GL002128"/>
<evidence type="ECO:0000256" key="4">
    <source>
        <dbReference type="ARBA" id="ARBA00022676"/>
    </source>
</evidence>
<dbReference type="Gene3D" id="3.40.710.10">
    <property type="entry name" value="DD-peptidase/beta-lactamase superfamily"/>
    <property type="match status" value="1"/>
</dbReference>
<feature type="region of interest" description="Disordered" evidence="16">
    <location>
        <begin position="473"/>
        <end position="500"/>
    </location>
</feature>
<evidence type="ECO:0000256" key="11">
    <source>
        <dbReference type="ARBA" id="ARBA00023136"/>
    </source>
</evidence>
<feature type="region of interest" description="Disordered" evidence="16">
    <location>
        <begin position="80"/>
        <end position="99"/>
    </location>
</feature>
<dbReference type="GO" id="GO:0030288">
    <property type="term" value="C:outer membrane-bounded periplasmic space"/>
    <property type="evidence" value="ECO:0007669"/>
    <property type="project" value="TreeGrafter"/>
</dbReference>
<comment type="catalytic activity">
    <reaction evidence="15">
        <text>[GlcNAc-(1-&gt;4)-Mur2Ac(oyl-L-Ala-gamma-D-Glu-L-Lys-D-Ala-D-Ala)](n)-di-trans,octa-cis-undecaprenyl diphosphate + beta-D-GlcNAc-(1-&gt;4)-Mur2Ac(oyl-L-Ala-gamma-D-Glu-L-Lys-D-Ala-D-Ala)-di-trans,octa-cis-undecaprenyl diphosphate = [GlcNAc-(1-&gt;4)-Mur2Ac(oyl-L-Ala-gamma-D-Glu-L-Lys-D-Ala-D-Ala)](n+1)-di-trans,octa-cis-undecaprenyl diphosphate + di-trans,octa-cis-undecaprenyl diphosphate + H(+)</text>
        <dbReference type="Rhea" id="RHEA:23708"/>
        <dbReference type="Rhea" id="RHEA-COMP:9602"/>
        <dbReference type="Rhea" id="RHEA-COMP:9603"/>
        <dbReference type="ChEBI" id="CHEBI:15378"/>
        <dbReference type="ChEBI" id="CHEBI:58405"/>
        <dbReference type="ChEBI" id="CHEBI:60033"/>
        <dbReference type="ChEBI" id="CHEBI:78435"/>
        <dbReference type="EC" id="2.4.99.28"/>
    </reaction>
</comment>
<dbReference type="PATRIC" id="fig|81857.3.peg.2178"/>
<dbReference type="GO" id="GO:0009252">
    <property type="term" value="P:peptidoglycan biosynthetic process"/>
    <property type="evidence" value="ECO:0007669"/>
    <property type="project" value="UniProtKB-KW"/>
</dbReference>
<evidence type="ECO:0000256" key="17">
    <source>
        <dbReference type="SAM" id="Phobius"/>
    </source>
</evidence>
<evidence type="ECO:0000256" key="16">
    <source>
        <dbReference type="SAM" id="MobiDB-lite"/>
    </source>
</evidence>
<keyword evidence="7" id="KW-0378">Hydrolase</keyword>
<keyword evidence="12" id="KW-0511">Multifunctional enzyme</keyword>
<dbReference type="SUPFAM" id="SSF53955">
    <property type="entry name" value="Lysozyme-like"/>
    <property type="match status" value="1"/>
</dbReference>
<dbReference type="InterPro" id="IPR050396">
    <property type="entry name" value="Glycosyltr_51/Transpeptidase"/>
</dbReference>
<protein>
    <submittedName>
        <fullName evidence="20">Transglycosylase family protein</fullName>
    </submittedName>
</protein>
<evidence type="ECO:0000256" key="10">
    <source>
        <dbReference type="ARBA" id="ARBA00022989"/>
    </source>
</evidence>
<dbReference type="InterPro" id="IPR036950">
    <property type="entry name" value="PBP_transglycosylase"/>
</dbReference>